<comment type="caution">
    <text evidence="6">The sequence shown here is derived from an EMBL/GenBank/DDBJ whole genome shotgun (WGS) entry which is preliminary data.</text>
</comment>
<keyword evidence="3" id="KW-0560">Oxidoreductase</keyword>
<dbReference type="GO" id="GO:0046872">
    <property type="term" value="F:metal ion binding"/>
    <property type="evidence" value="ECO:0007669"/>
    <property type="project" value="UniProtKB-KW"/>
</dbReference>
<name>W9X554_9EURO</name>
<dbReference type="HOGENOM" id="CLU_1372074_0_0_1"/>
<gene>
    <name evidence="6" type="ORF">A1O5_11116</name>
</gene>
<dbReference type="GO" id="GO:0016121">
    <property type="term" value="P:carotene catabolic process"/>
    <property type="evidence" value="ECO:0007669"/>
    <property type="project" value="TreeGrafter"/>
</dbReference>
<keyword evidence="7" id="KW-1185">Reference proteome</keyword>
<evidence type="ECO:0000256" key="1">
    <source>
        <dbReference type="ARBA" id="ARBA00006787"/>
    </source>
</evidence>
<proteinExistence type="inferred from homology"/>
<evidence type="ECO:0000256" key="5">
    <source>
        <dbReference type="PIRSR" id="PIRSR604294-1"/>
    </source>
</evidence>
<dbReference type="InterPro" id="IPR004294">
    <property type="entry name" value="Carotenoid_Oase"/>
</dbReference>
<dbReference type="STRING" id="1182543.W9X554"/>
<comment type="cofactor">
    <cofactor evidence="5">
        <name>Fe(2+)</name>
        <dbReference type="ChEBI" id="CHEBI:29033"/>
    </cofactor>
    <text evidence="5">Binds 1 Fe(2+) ion per subunit.</text>
</comment>
<dbReference type="OrthoDB" id="1069523at2759"/>
<evidence type="ECO:0000256" key="4">
    <source>
        <dbReference type="ARBA" id="ARBA00023004"/>
    </source>
</evidence>
<protein>
    <recommendedName>
        <fullName evidence="8">Dioxygenase</fullName>
    </recommendedName>
</protein>
<dbReference type="PANTHER" id="PTHR10543">
    <property type="entry name" value="BETA-CAROTENE DIOXYGENASE"/>
    <property type="match status" value="1"/>
</dbReference>
<organism evidence="6 7">
    <name type="scientific">Cladophialophora psammophila CBS 110553</name>
    <dbReference type="NCBI Taxonomy" id="1182543"/>
    <lineage>
        <taxon>Eukaryota</taxon>
        <taxon>Fungi</taxon>
        <taxon>Dikarya</taxon>
        <taxon>Ascomycota</taxon>
        <taxon>Pezizomycotina</taxon>
        <taxon>Eurotiomycetes</taxon>
        <taxon>Chaetothyriomycetidae</taxon>
        <taxon>Chaetothyriales</taxon>
        <taxon>Herpotrichiellaceae</taxon>
        <taxon>Cladophialophora</taxon>
    </lineage>
</organism>
<dbReference type="Pfam" id="PF03055">
    <property type="entry name" value="RPE65"/>
    <property type="match status" value="1"/>
</dbReference>
<keyword evidence="4 5" id="KW-0408">Iron</keyword>
<comment type="similarity">
    <text evidence="1">Belongs to the carotenoid oxygenase family.</text>
</comment>
<dbReference type="Proteomes" id="UP000019471">
    <property type="component" value="Unassembled WGS sequence"/>
</dbReference>
<evidence type="ECO:0000256" key="2">
    <source>
        <dbReference type="ARBA" id="ARBA00022723"/>
    </source>
</evidence>
<evidence type="ECO:0000313" key="6">
    <source>
        <dbReference type="EMBL" id="EXJ65589.1"/>
    </source>
</evidence>
<dbReference type="eggNOG" id="KOG1285">
    <property type="taxonomic scope" value="Eukaryota"/>
</dbReference>
<evidence type="ECO:0000313" key="7">
    <source>
        <dbReference type="Proteomes" id="UP000019471"/>
    </source>
</evidence>
<evidence type="ECO:0008006" key="8">
    <source>
        <dbReference type="Google" id="ProtNLM"/>
    </source>
</evidence>
<dbReference type="AlphaFoldDB" id="W9X554"/>
<keyword evidence="2 5" id="KW-0479">Metal-binding</keyword>
<dbReference type="GO" id="GO:0010436">
    <property type="term" value="F:carotenoid dioxygenase activity"/>
    <property type="evidence" value="ECO:0007669"/>
    <property type="project" value="TreeGrafter"/>
</dbReference>
<dbReference type="GeneID" id="19195806"/>
<dbReference type="PANTHER" id="PTHR10543:SF89">
    <property type="entry name" value="CAROTENOID 9,10(9',10')-CLEAVAGE DIOXYGENASE 1"/>
    <property type="match status" value="1"/>
</dbReference>
<dbReference type="RefSeq" id="XP_007749879.1">
    <property type="nucleotide sequence ID" value="XM_007751689.1"/>
</dbReference>
<dbReference type="EMBL" id="AMGX01000024">
    <property type="protein sequence ID" value="EXJ65589.1"/>
    <property type="molecule type" value="Genomic_DNA"/>
</dbReference>
<sequence length="199" mass="22272">MATATNEILKGNKDLHNSWGLKPQKWESAKDLAGSGIPCRIEGEVKDMMVFGEIPPEINGTFYRVMTDPFVPPHVGTTPIDGDGHISAFRFHNGQVDLKMRYIETERYLLERKANKSLFGLYRNPYTHHPCVRAAVDSTANTNIISWAGKFLALKEVGLPYEVDPDTLETLGYDPFAGQILSKTFTAHLKVVSRAHRCP</sequence>
<evidence type="ECO:0000256" key="3">
    <source>
        <dbReference type="ARBA" id="ARBA00023002"/>
    </source>
</evidence>
<reference evidence="6 7" key="1">
    <citation type="submission" date="2013-03" db="EMBL/GenBank/DDBJ databases">
        <title>The Genome Sequence of Cladophialophora psammophila CBS 110553.</title>
        <authorList>
            <consortium name="The Broad Institute Genomics Platform"/>
            <person name="Cuomo C."/>
            <person name="de Hoog S."/>
            <person name="Gorbushina A."/>
            <person name="Walker B."/>
            <person name="Young S.K."/>
            <person name="Zeng Q."/>
            <person name="Gargeya S."/>
            <person name="Fitzgerald M."/>
            <person name="Haas B."/>
            <person name="Abouelleil A."/>
            <person name="Allen A.W."/>
            <person name="Alvarado L."/>
            <person name="Arachchi H.M."/>
            <person name="Berlin A.M."/>
            <person name="Chapman S.B."/>
            <person name="Gainer-Dewar J."/>
            <person name="Goldberg J."/>
            <person name="Griggs A."/>
            <person name="Gujja S."/>
            <person name="Hansen M."/>
            <person name="Howarth C."/>
            <person name="Imamovic A."/>
            <person name="Ireland A."/>
            <person name="Larimer J."/>
            <person name="McCowan C."/>
            <person name="Murphy C."/>
            <person name="Pearson M."/>
            <person name="Poon T.W."/>
            <person name="Priest M."/>
            <person name="Roberts A."/>
            <person name="Saif S."/>
            <person name="Shea T."/>
            <person name="Sisk P."/>
            <person name="Sykes S."/>
            <person name="Wortman J."/>
            <person name="Nusbaum C."/>
            <person name="Birren B."/>
        </authorList>
    </citation>
    <scope>NUCLEOTIDE SEQUENCE [LARGE SCALE GENOMIC DNA]</scope>
    <source>
        <strain evidence="6 7">CBS 110553</strain>
    </source>
</reference>
<feature type="binding site" evidence="5">
    <location>
        <position position="188"/>
    </location>
    <ligand>
        <name>Fe cation</name>
        <dbReference type="ChEBI" id="CHEBI:24875"/>
        <note>catalytic</note>
    </ligand>
</feature>
<accession>W9X554</accession>